<gene>
    <name evidence="3" type="ORF">PAXINDRAFT_15523</name>
</gene>
<keyword evidence="1" id="KW-0175">Coiled coil</keyword>
<proteinExistence type="predicted"/>
<organism evidence="3 4">
    <name type="scientific">Paxillus involutus ATCC 200175</name>
    <dbReference type="NCBI Taxonomy" id="664439"/>
    <lineage>
        <taxon>Eukaryota</taxon>
        <taxon>Fungi</taxon>
        <taxon>Dikarya</taxon>
        <taxon>Basidiomycota</taxon>
        <taxon>Agaricomycotina</taxon>
        <taxon>Agaricomycetes</taxon>
        <taxon>Agaricomycetidae</taxon>
        <taxon>Boletales</taxon>
        <taxon>Paxilineae</taxon>
        <taxon>Paxillaceae</taxon>
        <taxon>Paxillus</taxon>
    </lineage>
</organism>
<sequence length="330" mass="37219">MAIVAHSVPSHPCPSVCILALLARFPIPHTRDTPCGLSSPPALLRPCPGSLVTHSGYLENDQQVIEHLLAAWKADRANKIAAWNAQKEVEARAAEEAEEVRRQWEEEEEALINKEAEREQSKAEKKKPKMNIFTPGSSVADILVYPPSQYALQKLSTFNYVEMWYFSLAGRLDAAKNYDRSQVDDTFGISKVDDHLTVRSIASVRASRNALPDHELSFSKFLRAKNCFLDHTKANWPTANLDALAKFFWYLETHPSLQLPLGKRIILTYASHVCFDWHHKLKAGRGYDLSLINSRLLDTISRDIEGHDNDWVKSKASRPPPFSPPSLVLN</sequence>
<keyword evidence="4" id="KW-1185">Reference proteome</keyword>
<reference evidence="4" key="2">
    <citation type="submission" date="2015-01" db="EMBL/GenBank/DDBJ databases">
        <title>Evolutionary Origins and Diversification of the Mycorrhizal Mutualists.</title>
        <authorList>
            <consortium name="DOE Joint Genome Institute"/>
            <consortium name="Mycorrhizal Genomics Consortium"/>
            <person name="Kohler A."/>
            <person name="Kuo A."/>
            <person name="Nagy L.G."/>
            <person name="Floudas D."/>
            <person name="Copeland A."/>
            <person name="Barry K.W."/>
            <person name="Cichocki N."/>
            <person name="Veneault-Fourrey C."/>
            <person name="LaButti K."/>
            <person name="Lindquist E.A."/>
            <person name="Lipzen A."/>
            <person name="Lundell T."/>
            <person name="Morin E."/>
            <person name="Murat C."/>
            <person name="Riley R."/>
            <person name="Ohm R."/>
            <person name="Sun H."/>
            <person name="Tunlid A."/>
            <person name="Henrissat B."/>
            <person name="Grigoriev I.V."/>
            <person name="Hibbett D.S."/>
            <person name="Martin F."/>
        </authorList>
    </citation>
    <scope>NUCLEOTIDE SEQUENCE [LARGE SCALE GENOMIC DNA]</scope>
    <source>
        <strain evidence="4">ATCC 200175</strain>
    </source>
</reference>
<evidence type="ECO:0000313" key="3">
    <source>
        <dbReference type="EMBL" id="KIJ11614.1"/>
    </source>
</evidence>
<dbReference type="HOGENOM" id="CLU_052398_1_0_1"/>
<dbReference type="Proteomes" id="UP000053647">
    <property type="component" value="Unassembled WGS sequence"/>
</dbReference>
<dbReference type="OrthoDB" id="2688210at2759"/>
<accession>A0A0C9SSY6</accession>
<dbReference type="AlphaFoldDB" id="A0A0C9SSY6"/>
<evidence type="ECO:0000313" key="4">
    <source>
        <dbReference type="Proteomes" id="UP000053647"/>
    </source>
</evidence>
<name>A0A0C9SSY6_PAXIN</name>
<feature type="region of interest" description="Disordered" evidence="2">
    <location>
        <begin position="311"/>
        <end position="330"/>
    </location>
</feature>
<protein>
    <submittedName>
        <fullName evidence="3">Uncharacterized protein</fullName>
    </submittedName>
</protein>
<evidence type="ECO:0000256" key="1">
    <source>
        <dbReference type="SAM" id="Coils"/>
    </source>
</evidence>
<reference evidence="3 4" key="1">
    <citation type="submission" date="2014-06" db="EMBL/GenBank/DDBJ databases">
        <authorList>
            <consortium name="DOE Joint Genome Institute"/>
            <person name="Kuo A."/>
            <person name="Kohler A."/>
            <person name="Nagy L.G."/>
            <person name="Floudas D."/>
            <person name="Copeland A."/>
            <person name="Barry K.W."/>
            <person name="Cichocki N."/>
            <person name="Veneault-Fourrey C."/>
            <person name="LaButti K."/>
            <person name="Lindquist E.A."/>
            <person name="Lipzen A."/>
            <person name="Lundell T."/>
            <person name="Morin E."/>
            <person name="Murat C."/>
            <person name="Sun H."/>
            <person name="Tunlid A."/>
            <person name="Henrissat B."/>
            <person name="Grigoriev I.V."/>
            <person name="Hibbett D.S."/>
            <person name="Martin F."/>
            <person name="Nordberg H.P."/>
            <person name="Cantor M.N."/>
            <person name="Hua S.X."/>
        </authorList>
    </citation>
    <scope>NUCLEOTIDE SEQUENCE [LARGE SCALE GENOMIC DNA]</scope>
    <source>
        <strain evidence="3 4">ATCC 200175</strain>
    </source>
</reference>
<feature type="coiled-coil region" evidence="1">
    <location>
        <begin position="87"/>
        <end position="124"/>
    </location>
</feature>
<dbReference type="EMBL" id="KN819376">
    <property type="protein sequence ID" value="KIJ11614.1"/>
    <property type="molecule type" value="Genomic_DNA"/>
</dbReference>
<evidence type="ECO:0000256" key="2">
    <source>
        <dbReference type="SAM" id="MobiDB-lite"/>
    </source>
</evidence>